<proteinExistence type="predicted"/>
<organism evidence="2">
    <name type="scientific">marine sediment metagenome</name>
    <dbReference type="NCBI Taxonomy" id="412755"/>
    <lineage>
        <taxon>unclassified sequences</taxon>
        <taxon>metagenomes</taxon>
        <taxon>ecological metagenomes</taxon>
    </lineage>
</organism>
<accession>A0A0F9DJH8</accession>
<evidence type="ECO:0000256" key="1">
    <source>
        <dbReference type="SAM" id="Phobius"/>
    </source>
</evidence>
<keyword evidence="1" id="KW-0812">Transmembrane</keyword>
<protein>
    <recommendedName>
        <fullName evidence="3">TNF family profile domain-containing protein</fullName>
    </recommendedName>
</protein>
<comment type="caution">
    <text evidence="2">The sequence shown here is derived from an EMBL/GenBank/DDBJ whole genome shotgun (WGS) entry which is preliminary data.</text>
</comment>
<name>A0A0F9DJH8_9ZZZZ</name>
<keyword evidence="1" id="KW-0472">Membrane</keyword>
<sequence length="203" mass="22827">MGSSGTALGIIGIILAAGAIGFAFFVWNGQNTTNSDLDDLTDVINDLESDSNNLTQTIVVGIWERLVDNQDFAPHDTQWDWLFEFGDNTMNNTDYISVSNTNTRITLLKSGWYRIHLSVILGSIGSNSRYWVSILKDNVTEFYFDRFETGATVGSTWHYLESSAFVYSNSTNSIELRGWSNTDDFYSNGNSLFNQLTIEYVLM</sequence>
<evidence type="ECO:0008006" key="3">
    <source>
        <dbReference type="Google" id="ProtNLM"/>
    </source>
</evidence>
<feature type="transmembrane region" description="Helical" evidence="1">
    <location>
        <begin position="7"/>
        <end position="27"/>
    </location>
</feature>
<reference evidence="2" key="1">
    <citation type="journal article" date="2015" name="Nature">
        <title>Complex archaea that bridge the gap between prokaryotes and eukaryotes.</title>
        <authorList>
            <person name="Spang A."/>
            <person name="Saw J.H."/>
            <person name="Jorgensen S.L."/>
            <person name="Zaremba-Niedzwiedzka K."/>
            <person name="Martijn J."/>
            <person name="Lind A.E."/>
            <person name="van Eijk R."/>
            <person name="Schleper C."/>
            <person name="Guy L."/>
            <person name="Ettema T.J."/>
        </authorList>
    </citation>
    <scope>NUCLEOTIDE SEQUENCE</scope>
</reference>
<keyword evidence="1" id="KW-1133">Transmembrane helix</keyword>
<gene>
    <name evidence="2" type="ORF">LCGC14_2191950</name>
</gene>
<dbReference type="AlphaFoldDB" id="A0A0F9DJH8"/>
<evidence type="ECO:0000313" key="2">
    <source>
        <dbReference type="EMBL" id="KKL61774.1"/>
    </source>
</evidence>
<dbReference type="EMBL" id="LAZR01028711">
    <property type="protein sequence ID" value="KKL61774.1"/>
    <property type="molecule type" value="Genomic_DNA"/>
</dbReference>